<dbReference type="KEGG" id="aba:Acid345_0290"/>
<reference evidence="2 3" key="1">
    <citation type="journal article" date="2009" name="Appl. Environ. Microbiol.">
        <title>Three genomes from the phylum Acidobacteria provide insight into the lifestyles of these microorganisms in soils.</title>
        <authorList>
            <person name="Ward N.L."/>
            <person name="Challacombe J.F."/>
            <person name="Janssen P.H."/>
            <person name="Henrissat B."/>
            <person name="Coutinho P.M."/>
            <person name="Wu M."/>
            <person name="Xie G."/>
            <person name="Haft D.H."/>
            <person name="Sait M."/>
            <person name="Badger J."/>
            <person name="Barabote R.D."/>
            <person name="Bradley B."/>
            <person name="Brettin T.S."/>
            <person name="Brinkac L.M."/>
            <person name="Bruce D."/>
            <person name="Creasy T."/>
            <person name="Daugherty S.C."/>
            <person name="Davidsen T.M."/>
            <person name="DeBoy R.T."/>
            <person name="Detter J.C."/>
            <person name="Dodson R.J."/>
            <person name="Durkin A.S."/>
            <person name="Ganapathy A."/>
            <person name="Gwinn-Giglio M."/>
            <person name="Han C.S."/>
            <person name="Khouri H."/>
            <person name="Kiss H."/>
            <person name="Kothari S.P."/>
            <person name="Madupu R."/>
            <person name="Nelson K.E."/>
            <person name="Nelson W.C."/>
            <person name="Paulsen I."/>
            <person name="Penn K."/>
            <person name="Ren Q."/>
            <person name="Rosovitz M.J."/>
            <person name="Selengut J.D."/>
            <person name="Shrivastava S."/>
            <person name="Sullivan S.A."/>
            <person name="Tapia R."/>
            <person name="Thompson L.S."/>
            <person name="Watkins K.L."/>
            <person name="Yang Q."/>
            <person name="Yu C."/>
            <person name="Zafar N."/>
            <person name="Zhou L."/>
            <person name="Kuske C.R."/>
        </authorList>
    </citation>
    <scope>NUCLEOTIDE SEQUENCE [LARGE SCALE GENOMIC DNA]</scope>
    <source>
        <strain evidence="2 3">Ellin345</strain>
    </source>
</reference>
<dbReference type="PANTHER" id="PTHR40943">
    <property type="entry name" value="CYTOPLASMIC PROTEIN-RELATED"/>
    <property type="match status" value="1"/>
</dbReference>
<dbReference type="eggNOG" id="COG3450">
    <property type="taxonomic scope" value="Bacteria"/>
</dbReference>
<evidence type="ECO:0000259" key="1">
    <source>
        <dbReference type="Pfam" id="PF05899"/>
    </source>
</evidence>
<sequence>MRLNLSSSAPHIHPAFDWNPDVGTDELVMYRNPEFRVEGGLRECKRGKRSFKFVEDELWLVMHGFAQFRRDSGEVIDAEPYVAVHFKEGWTGEAEIGEDMRMSYMRCLGEPGEITPVLRDVANVGPLADWGAVSTRIIGISEKYGIQMSRAVAPRRAETGIWSCTPGTWRCEVKSDEFCHFLAGNSLYTNDNGEQIEIVPDTLAFFPAGWKGICEVRETVRKVYMIR</sequence>
<keyword evidence="3" id="KW-1185">Reference proteome</keyword>
<dbReference type="InterPro" id="IPR014710">
    <property type="entry name" value="RmlC-like_jellyroll"/>
</dbReference>
<dbReference type="EnsemblBacteria" id="ABF39295">
    <property type="protein sequence ID" value="ABF39295"/>
    <property type="gene ID" value="Acid345_0290"/>
</dbReference>
<dbReference type="STRING" id="204669.Acid345_0290"/>
<dbReference type="InterPro" id="IPR011051">
    <property type="entry name" value="RmlC_Cupin_sf"/>
</dbReference>
<evidence type="ECO:0000313" key="3">
    <source>
        <dbReference type="Proteomes" id="UP000002432"/>
    </source>
</evidence>
<dbReference type="EMBL" id="CP000360">
    <property type="protein sequence ID" value="ABF39295.1"/>
    <property type="molecule type" value="Genomic_DNA"/>
</dbReference>
<dbReference type="SUPFAM" id="SSF51182">
    <property type="entry name" value="RmlC-like cupins"/>
    <property type="match status" value="1"/>
</dbReference>
<dbReference type="PANTHER" id="PTHR40943:SF1">
    <property type="entry name" value="CYTOPLASMIC PROTEIN"/>
    <property type="match status" value="1"/>
</dbReference>
<dbReference type="InterPro" id="IPR008579">
    <property type="entry name" value="UGlyAH_Cupin_dom"/>
</dbReference>
<dbReference type="HOGENOM" id="CLU_1218469_0_0_0"/>
<gene>
    <name evidence="2" type="ordered locus">Acid345_0290</name>
</gene>
<dbReference type="CDD" id="cd02227">
    <property type="entry name" value="cupin_TM1112-like"/>
    <property type="match status" value="1"/>
</dbReference>
<feature type="domain" description="(S)-ureidoglycine aminohydrolase cupin" evidence="1">
    <location>
        <begin position="156"/>
        <end position="224"/>
    </location>
</feature>
<accession>Q1IV05</accession>
<protein>
    <recommendedName>
        <fullName evidence="1">(S)-ureidoglycine aminohydrolase cupin domain-containing protein</fullName>
    </recommendedName>
</protein>
<dbReference type="Pfam" id="PF05899">
    <property type="entry name" value="Cupin_3"/>
    <property type="match status" value="1"/>
</dbReference>
<dbReference type="AlphaFoldDB" id="Q1IV05"/>
<organism evidence="2 3">
    <name type="scientific">Koribacter versatilis (strain Ellin345)</name>
    <dbReference type="NCBI Taxonomy" id="204669"/>
    <lineage>
        <taxon>Bacteria</taxon>
        <taxon>Pseudomonadati</taxon>
        <taxon>Acidobacteriota</taxon>
        <taxon>Terriglobia</taxon>
        <taxon>Terriglobales</taxon>
        <taxon>Candidatus Korobacteraceae</taxon>
        <taxon>Candidatus Korobacter</taxon>
    </lineage>
</organism>
<proteinExistence type="predicted"/>
<evidence type="ECO:0000313" key="2">
    <source>
        <dbReference type="EMBL" id="ABF39295.1"/>
    </source>
</evidence>
<name>Q1IV05_KORVE</name>
<dbReference type="Gene3D" id="2.60.120.10">
    <property type="entry name" value="Jelly Rolls"/>
    <property type="match status" value="2"/>
</dbReference>
<dbReference type="Proteomes" id="UP000002432">
    <property type="component" value="Chromosome"/>
</dbReference>